<keyword evidence="4 8" id="KW-0479">Metal-binding</keyword>
<comment type="cofactor">
    <cofactor evidence="1 8">
        <name>Zn(2+)</name>
        <dbReference type="ChEBI" id="CHEBI:29105"/>
    </cofactor>
</comment>
<dbReference type="EMBL" id="JAAVMX010000005">
    <property type="protein sequence ID" value="KAF4508845.1"/>
    <property type="molecule type" value="Genomic_DNA"/>
</dbReference>
<dbReference type="Pfam" id="PF00107">
    <property type="entry name" value="ADH_zinc_N"/>
    <property type="match status" value="1"/>
</dbReference>
<keyword evidence="7" id="KW-0520">NAD</keyword>
<evidence type="ECO:0000256" key="1">
    <source>
        <dbReference type="ARBA" id="ARBA00001947"/>
    </source>
</evidence>
<dbReference type="OrthoDB" id="5363962at2759"/>
<name>A0A8H4PQZ9_9HYPO</name>
<dbReference type="InterPro" id="IPR036291">
    <property type="entry name" value="NAD(P)-bd_dom_sf"/>
</dbReference>
<dbReference type="GO" id="GO:0008270">
    <property type="term" value="F:zinc ion binding"/>
    <property type="evidence" value="ECO:0007669"/>
    <property type="project" value="InterPro"/>
</dbReference>
<evidence type="ECO:0000256" key="4">
    <source>
        <dbReference type="ARBA" id="ARBA00022723"/>
    </source>
</evidence>
<feature type="domain" description="Enoyl reductase (ER)" evidence="9">
    <location>
        <begin position="13"/>
        <end position="371"/>
    </location>
</feature>
<dbReference type="GO" id="GO:0003939">
    <property type="term" value="F:L-iditol 2-dehydrogenase (NAD+) activity"/>
    <property type="evidence" value="ECO:0007669"/>
    <property type="project" value="TreeGrafter"/>
</dbReference>
<evidence type="ECO:0000256" key="7">
    <source>
        <dbReference type="ARBA" id="ARBA00023027"/>
    </source>
</evidence>
<dbReference type="Gene3D" id="3.40.50.720">
    <property type="entry name" value="NAD(P)-binding Rossmann-like Domain"/>
    <property type="match status" value="1"/>
</dbReference>
<dbReference type="InterPro" id="IPR002328">
    <property type="entry name" value="ADH_Zn_CS"/>
</dbReference>
<dbReference type="Pfam" id="PF08240">
    <property type="entry name" value="ADH_N"/>
    <property type="match status" value="1"/>
</dbReference>
<dbReference type="SUPFAM" id="SSF50129">
    <property type="entry name" value="GroES-like"/>
    <property type="match status" value="1"/>
</dbReference>
<sequence>MASRRVRASVLHGERDLRLEERDLPPPGRDEVQVAVQSTGLCGSDLHYFHHFRNGDIVVREPLTLGHESSGTVVGVGSAVSDLEAGDRVALEVGLPCEECEYCRQGRYNICRGMRFRSSAKAFPHAQGTLQERVNHPARWCHKLPDGLSLDLGAVIEPLSVAMHARHRAGLPAKSTVLVFGAGPVGLLVAAVSKASDAEAVIIADIQKDRVDFAVANGYADAAFVVPAARPQTIDEKLAYAQDVAAEIKAIELRGRPVGDVSAVYECTGVETCLQSSIYATRPGGKVMIIGMGTPIVTLPMSAAALREVDLIGVFRYANTYKEAIELLSNRPASMPDLATLVTHRFKGMHHITDAFSMAARVKDHAGRLVLKVVVDMEEQR</sequence>
<dbReference type="InterPro" id="IPR013154">
    <property type="entry name" value="ADH-like_N"/>
</dbReference>
<comment type="caution">
    <text evidence="10">The sequence shown here is derived from an EMBL/GenBank/DDBJ whole genome shotgun (WGS) entry which is preliminary data.</text>
</comment>
<keyword evidence="11" id="KW-1185">Reference proteome</keyword>
<dbReference type="Proteomes" id="UP000557566">
    <property type="component" value="Unassembled WGS sequence"/>
</dbReference>
<comment type="pathway">
    <text evidence="2">Carbohydrate degradation.</text>
</comment>
<evidence type="ECO:0000259" key="9">
    <source>
        <dbReference type="SMART" id="SM00829"/>
    </source>
</evidence>
<evidence type="ECO:0000313" key="10">
    <source>
        <dbReference type="EMBL" id="KAF4508845.1"/>
    </source>
</evidence>
<protein>
    <recommendedName>
        <fullName evidence="9">Enoyl reductase (ER) domain-containing protein</fullName>
    </recommendedName>
</protein>
<dbReference type="InterPro" id="IPR013149">
    <property type="entry name" value="ADH-like_C"/>
</dbReference>
<evidence type="ECO:0000256" key="3">
    <source>
        <dbReference type="ARBA" id="ARBA00008072"/>
    </source>
</evidence>
<dbReference type="PROSITE" id="PS00059">
    <property type="entry name" value="ADH_ZINC"/>
    <property type="match status" value="1"/>
</dbReference>
<keyword evidence="6" id="KW-0560">Oxidoreductase</keyword>
<reference evidence="10 11" key="1">
    <citation type="journal article" date="2020" name="Genome Biol. Evol.">
        <title>A new high-quality draft genome assembly of the Chinese cordyceps Ophiocordyceps sinensis.</title>
        <authorList>
            <person name="Shu R."/>
            <person name="Zhang J."/>
            <person name="Meng Q."/>
            <person name="Zhang H."/>
            <person name="Zhou G."/>
            <person name="Li M."/>
            <person name="Wu P."/>
            <person name="Zhao Y."/>
            <person name="Chen C."/>
            <person name="Qin Q."/>
        </authorList>
    </citation>
    <scope>NUCLEOTIDE SEQUENCE [LARGE SCALE GENOMIC DNA]</scope>
    <source>
        <strain evidence="10 11">IOZ07</strain>
    </source>
</reference>
<dbReference type="InterPro" id="IPR045306">
    <property type="entry name" value="SDH-like"/>
</dbReference>
<evidence type="ECO:0000313" key="11">
    <source>
        <dbReference type="Proteomes" id="UP000557566"/>
    </source>
</evidence>
<dbReference type="PANTHER" id="PTHR43161">
    <property type="entry name" value="SORBITOL DEHYDROGENASE"/>
    <property type="match status" value="1"/>
</dbReference>
<dbReference type="PANTHER" id="PTHR43161:SF25">
    <property type="entry name" value="ALCOHOL DEHYDROGENASE, PUTATIVE (AFU_ORTHOLOGUE AFUA_1G14390)-RELATED"/>
    <property type="match status" value="1"/>
</dbReference>
<organism evidence="10 11">
    <name type="scientific">Ophiocordyceps sinensis</name>
    <dbReference type="NCBI Taxonomy" id="72228"/>
    <lineage>
        <taxon>Eukaryota</taxon>
        <taxon>Fungi</taxon>
        <taxon>Dikarya</taxon>
        <taxon>Ascomycota</taxon>
        <taxon>Pezizomycotina</taxon>
        <taxon>Sordariomycetes</taxon>
        <taxon>Hypocreomycetidae</taxon>
        <taxon>Hypocreales</taxon>
        <taxon>Ophiocordycipitaceae</taxon>
        <taxon>Ophiocordyceps</taxon>
    </lineage>
</organism>
<keyword evidence="5 8" id="KW-0862">Zinc</keyword>
<dbReference type="CDD" id="cd05285">
    <property type="entry name" value="sorbitol_DH"/>
    <property type="match status" value="1"/>
</dbReference>
<comment type="similarity">
    <text evidence="3 8">Belongs to the zinc-containing alcohol dehydrogenase family.</text>
</comment>
<evidence type="ECO:0000256" key="6">
    <source>
        <dbReference type="ARBA" id="ARBA00023002"/>
    </source>
</evidence>
<dbReference type="SMART" id="SM00829">
    <property type="entry name" value="PKS_ER"/>
    <property type="match status" value="1"/>
</dbReference>
<evidence type="ECO:0000256" key="8">
    <source>
        <dbReference type="RuleBase" id="RU361277"/>
    </source>
</evidence>
<dbReference type="SUPFAM" id="SSF51735">
    <property type="entry name" value="NAD(P)-binding Rossmann-fold domains"/>
    <property type="match status" value="1"/>
</dbReference>
<evidence type="ECO:0000256" key="5">
    <source>
        <dbReference type="ARBA" id="ARBA00022833"/>
    </source>
</evidence>
<dbReference type="AlphaFoldDB" id="A0A8H4PQZ9"/>
<dbReference type="InterPro" id="IPR020843">
    <property type="entry name" value="ER"/>
</dbReference>
<evidence type="ECO:0000256" key="2">
    <source>
        <dbReference type="ARBA" id="ARBA00004921"/>
    </source>
</evidence>
<gene>
    <name evidence="10" type="ORF">G6O67_005176</name>
</gene>
<dbReference type="InterPro" id="IPR011032">
    <property type="entry name" value="GroES-like_sf"/>
</dbReference>
<dbReference type="Gene3D" id="3.90.180.10">
    <property type="entry name" value="Medium-chain alcohol dehydrogenases, catalytic domain"/>
    <property type="match status" value="1"/>
</dbReference>
<accession>A0A8H4PQZ9</accession>
<proteinExistence type="inferred from homology"/>
<dbReference type="GO" id="GO:0006062">
    <property type="term" value="P:sorbitol catabolic process"/>
    <property type="evidence" value="ECO:0007669"/>
    <property type="project" value="TreeGrafter"/>
</dbReference>